<evidence type="ECO:0000256" key="1">
    <source>
        <dbReference type="ARBA" id="ARBA00010688"/>
    </source>
</evidence>
<evidence type="ECO:0000313" key="6">
    <source>
        <dbReference type="Proteomes" id="UP000651482"/>
    </source>
</evidence>
<dbReference type="EMBL" id="JACRSN010000003">
    <property type="protein sequence ID" value="MBC8532929.1"/>
    <property type="molecule type" value="Genomic_DNA"/>
</dbReference>
<evidence type="ECO:0000259" key="4">
    <source>
        <dbReference type="Pfam" id="PF00294"/>
    </source>
</evidence>
<name>A0A926D7T0_9FIRM</name>
<dbReference type="InterPro" id="IPR011611">
    <property type="entry name" value="PfkB_dom"/>
</dbReference>
<evidence type="ECO:0000256" key="2">
    <source>
        <dbReference type="ARBA" id="ARBA00022679"/>
    </source>
</evidence>
<dbReference type="InterPro" id="IPR050306">
    <property type="entry name" value="PfkB_Carbo_kinase"/>
</dbReference>
<comment type="caution">
    <text evidence="5">The sequence shown here is derived from an EMBL/GenBank/DDBJ whole genome shotgun (WGS) entry which is preliminary data.</text>
</comment>
<reference evidence="5" key="1">
    <citation type="submission" date="2020-08" db="EMBL/GenBank/DDBJ databases">
        <title>Genome public.</title>
        <authorList>
            <person name="Liu C."/>
            <person name="Sun Q."/>
        </authorList>
    </citation>
    <scope>NUCLEOTIDE SEQUENCE</scope>
    <source>
        <strain evidence="5">NSJ-40</strain>
    </source>
</reference>
<dbReference type="InterPro" id="IPR029056">
    <property type="entry name" value="Ribokinase-like"/>
</dbReference>
<dbReference type="GO" id="GO:0016301">
    <property type="term" value="F:kinase activity"/>
    <property type="evidence" value="ECO:0007669"/>
    <property type="project" value="UniProtKB-KW"/>
</dbReference>
<dbReference type="Pfam" id="PF00294">
    <property type="entry name" value="PfkB"/>
    <property type="match status" value="1"/>
</dbReference>
<evidence type="ECO:0000256" key="3">
    <source>
        <dbReference type="ARBA" id="ARBA00022777"/>
    </source>
</evidence>
<keyword evidence="6" id="KW-1185">Reference proteome</keyword>
<proteinExistence type="inferred from homology"/>
<gene>
    <name evidence="5" type="ORF">IAG03_02715</name>
</gene>
<sequence length="380" mass="40827">MNNTNNLKAVVAGHVCLDITPVFPQNNATLSDVMVPGRLTNVGVSDIHTGGAVSNTGLAMQFFGADTVLMGKIGDDDFGKIVRDRYHAHGIADSMIVSSDSTSYSVVLAVPGSDRIFLHHTGANDTFCFDDLDFSKIADAKLFHFGYPPLMRSMYADGGSELLRIFQKVDELGVVTSLDMAAVDANSPAGRADWEGILSRVLPHVDLFVPSVEELCYMLDRERYADWLQRANGKDVTRFISVSRDIAPLGEKLLQMGAKVVLIKSGAPGLYYCTAGTDAIAKIEKKLGFALEGFADRSGFERSYEAECVRSGTGAGDTSIAAFLTAVLKGYSFDTCVQLAVGAGTCCVSAYDALSGLLPFDAMLKKMEAGWPKENIPVIE</sequence>
<accession>A0A926D7T0</accession>
<dbReference type="PANTHER" id="PTHR43085:SF57">
    <property type="entry name" value="CARBOHYDRATE KINASE PFKB DOMAIN-CONTAINING PROTEIN"/>
    <property type="match status" value="1"/>
</dbReference>
<dbReference type="Gene3D" id="3.40.1190.20">
    <property type="match status" value="1"/>
</dbReference>
<dbReference type="AlphaFoldDB" id="A0A926D7T0"/>
<keyword evidence="3 5" id="KW-0418">Kinase</keyword>
<comment type="similarity">
    <text evidence="1">Belongs to the carbohydrate kinase PfkB family.</text>
</comment>
<evidence type="ECO:0000313" key="5">
    <source>
        <dbReference type="EMBL" id="MBC8532929.1"/>
    </source>
</evidence>
<dbReference type="SUPFAM" id="SSF53613">
    <property type="entry name" value="Ribokinase-like"/>
    <property type="match status" value="1"/>
</dbReference>
<feature type="domain" description="Carbohydrate kinase PfkB" evidence="4">
    <location>
        <begin position="47"/>
        <end position="353"/>
    </location>
</feature>
<keyword evidence="2" id="KW-0808">Transferase</keyword>
<organism evidence="5 6">
    <name type="scientific">Yeguia hominis</name>
    <dbReference type="NCBI Taxonomy" id="2763662"/>
    <lineage>
        <taxon>Bacteria</taxon>
        <taxon>Bacillati</taxon>
        <taxon>Bacillota</taxon>
        <taxon>Clostridia</taxon>
        <taxon>Eubacteriales</taxon>
        <taxon>Yeguiaceae</taxon>
        <taxon>Yeguia</taxon>
    </lineage>
</organism>
<dbReference type="RefSeq" id="WP_249318205.1">
    <property type="nucleotide sequence ID" value="NZ_JACRSN010000003.1"/>
</dbReference>
<dbReference type="Proteomes" id="UP000651482">
    <property type="component" value="Unassembled WGS sequence"/>
</dbReference>
<dbReference type="PANTHER" id="PTHR43085">
    <property type="entry name" value="HEXOKINASE FAMILY MEMBER"/>
    <property type="match status" value="1"/>
</dbReference>
<protein>
    <submittedName>
        <fullName evidence="5">Carbohydrate kinase family protein</fullName>
    </submittedName>
</protein>